<proteinExistence type="predicted"/>
<reference evidence="3" key="1">
    <citation type="journal article" date="2005" name="Nature">
        <title>The map-based sequence of the rice genome.</title>
        <authorList>
            <consortium name="International rice genome sequencing project (IRGSP)"/>
            <person name="Matsumoto T."/>
            <person name="Wu J."/>
            <person name="Kanamori H."/>
            <person name="Katayose Y."/>
            <person name="Fujisawa M."/>
            <person name="Namiki N."/>
            <person name="Mizuno H."/>
            <person name="Yamamoto K."/>
            <person name="Antonio B.A."/>
            <person name="Baba T."/>
            <person name="Sakata K."/>
            <person name="Nagamura Y."/>
            <person name="Aoki H."/>
            <person name="Arikawa K."/>
            <person name="Arita K."/>
            <person name="Bito T."/>
            <person name="Chiden Y."/>
            <person name="Fujitsuka N."/>
            <person name="Fukunaka R."/>
            <person name="Hamada M."/>
            <person name="Harada C."/>
            <person name="Hayashi A."/>
            <person name="Hijishita S."/>
            <person name="Honda M."/>
            <person name="Hosokawa S."/>
            <person name="Ichikawa Y."/>
            <person name="Idonuma A."/>
            <person name="Iijima M."/>
            <person name="Ikeda M."/>
            <person name="Ikeno M."/>
            <person name="Ito K."/>
            <person name="Ito S."/>
            <person name="Ito T."/>
            <person name="Ito Y."/>
            <person name="Ito Y."/>
            <person name="Iwabuchi A."/>
            <person name="Kamiya K."/>
            <person name="Karasawa W."/>
            <person name="Kurita K."/>
            <person name="Katagiri S."/>
            <person name="Kikuta A."/>
            <person name="Kobayashi H."/>
            <person name="Kobayashi N."/>
            <person name="Machita K."/>
            <person name="Maehara T."/>
            <person name="Masukawa M."/>
            <person name="Mizubayashi T."/>
            <person name="Mukai Y."/>
            <person name="Nagasaki H."/>
            <person name="Nagata Y."/>
            <person name="Naito S."/>
            <person name="Nakashima M."/>
            <person name="Nakama Y."/>
            <person name="Nakamichi Y."/>
            <person name="Nakamura M."/>
            <person name="Meguro A."/>
            <person name="Negishi M."/>
            <person name="Ohta I."/>
            <person name="Ohta T."/>
            <person name="Okamoto M."/>
            <person name="Ono N."/>
            <person name="Saji S."/>
            <person name="Sakaguchi M."/>
            <person name="Sakai K."/>
            <person name="Shibata M."/>
            <person name="Shimokawa T."/>
            <person name="Song J."/>
            <person name="Takazaki Y."/>
            <person name="Terasawa K."/>
            <person name="Tsugane M."/>
            <person name="Tsuji K."/>
            <person name="Ueda S."/>
            <person name="Waki K."/>
            <person name="Yamagata H."/>
            <person name="Yamamoto M."/>
            <person name="Yamamoto S."/>
            <person name="Yamane H."/>
            <person name="Yoshiki S."/>
            <person name="Yoshihara R."/>
            <person name="Yukawa K."/>
            <person name="Zhong H."/>
            <person name="Yano M."/>
            <person name="Yuan Q."/>
            <person name="Ouyang S."/>
            <person name="Liu J."/>
            <person name="Jones K.M."/>
            <person name="Gansberger K."/>
            <person name="Moffat K."/>
            <person name="Hill J."/>
            <person name="Bera J."/>
            <person name="Fadrosh D."/>
            <person name="Jin S."/>
            <person name="Johri S."/>
            <person name="Kim M."/>
            <person name="Overton L."/>
            <person name="Reardon M."/>
            <person name="Tsitrin T."/>
            <person name="Vuong H."/>
            <person name="Weaver B."/>
            <person name="Ciecko A."/>
            <person name="Tallon L."/>
            <person name="Jackson J."/>
            <person name="Pai G."/>
            <person name="Aken S.V."/>
            <person name="Utterback T."/>
            <person name="Reidmuller S."/>
            <person name="Feldblyum T."/>
            <person name="Hsiao J."/>
            <person name="Zismann V."/>
            <person name="Iobst S."/>
            <person name="de Vazeille A.R."/>
            <person name="Buell C.R."/>
            <person name="Ying K."/>
            <person name="Li Y."/>
            <person name="Lu T."/>
            <person name="Huang Y."/>
            <person name="Zhao Q."/>
            <person name="Feng Q."/>
            <person name="Zhang L."/>
            <person name="Zhu J."/>
            <person name="Weng Q."/>
            <person name="Mu J."/>
            <person name="Lu Y."/>
            <person name="Fan D."/>
            <person name="Liu Y."/>
            <person name="Guan J."/>
            <person name="Zhang Y."/>
            <person name="Yu S."/>
            <person name="Liu X."/>
            <person name="Zhang Y."/>
            <person name="Hong G."/>
            <person name="Han B."/>
            <person name="Choisne N."/>
            <person name="Demange N."/>
            <person name="Orjeda G."/>
            <person name="Samain S."/>
            <person name="Cattolico L."/>
            <person name="Pelletier E."/>
            <person name="Couloux A."/>
            <person name="Segurens B."/>
            <person name="Wincker P."/>
            <person name="D'Hont A."/>
            <person name="Scarpelli C."/>
            <person name="Weissenbach J."/>
            <person name="Salanoubat M."/>
            <person name="Quetier F."/>
            <person name="Yu Y."/>
            <person name="Kim H.R."/>
            <person name="Rambo T."/>
            <person name="Currie J."/>
            <person name="Collura K."/>
            <person name="Luo M."/>
            <person name="Yang T."/>
            <person name="Ammiraju J.S.S."/>
            <person name="Engler F."/>
            <person name="Soderlund C."/>
            <person name="Wing R.A."/>
            <person name="Palmer L.E."/>
            <person name="de la Bastide M."/>
            <person name="Spiegel L."/>
            <person name="Nascimento L."/>
            <person name="Zutavern T."/>
            <person name="O'Shaughnessy A."/>
            <person name="Dike S."/>
            <person name="Dedhia N."/>
            <person name="Preston R."/>
            <person name="Balija V."/>
            <person name="McCombie W.R."/>
            <person name="Chow T."/>
            <person name="Chen H."/>
            <person name="Chung M."/>
            <person name="Chen C."/>
            <person name="Shaw J."/>
            <person name="Wu H."/>
            <person name="Hsiao K."/>
            <person name="Chao Y."/>
            <person name="Chu M."/>
            <person name="Cheng C."/>
            <person name="Hour A."/>
            <person name="Lee P."/>
            <person name="Lin S."/>
            <person name="Lin Y."/>
            <person name="Liou J."/>
            <person name="Liu S."/>
            <person name="Hsing Y."/>
            <person name="Raghuvanshi S."/>
            <person name="Mohanty A."/>
            <person name="Bharti A.K."/>
            <person name="Gaur A."/>
            <person name="Gupta V."/>
            <person name="Kumar D."/>
            <person name="Ravi V."/>
            <person name="Vij S."/>
            <person name="Kapur A."/>
            <person name="Khurana P."/>
            <person name="Khurana P."/>
            <person name="Khurana J.P."/>
            <person name="Tyagi A.K."/>
            <person name="Gaikwad K."/>
            <person name="Singh A."/>
            <person name="Dalal V."/>
            <person name="Srivastava S."/>
            <person name="Dixit A."/>
            <person name="Pal A.K."/>
            <person name="Ghazi I.A."/>
            <person name="Yadav M."/>
            <person name="Pandit A."/>
            <person name="Bhargava A."/>
            <person name="Sureshbabu K."/>
            <person name="Batra K."/>
            <person name="Sharma T.R."/>
            <person name="Mohapatra T."/>
            <person name="Singh N.K."/>
            <person name="Messing J."/>
            <person name="Nelson A.B."/>
            <person name="Fuks G."/>
            <person name="Kavchok S."/>
            <person name="Keizer G."/>
            <person name="Linton E."/>
            <person name="Llaca V."/>
            <person name="Song R."/>
            <person name="Tanyolac B."/>
            <person name="Young S."/>
            <person name="Ho-Il K."/>
            <person name="Hahn J.H."/>
            <person name="Sangsakoo G."/>
            <person name="Vanavichit A."/>
            <person name="de Mattos Luiz.A.T."/>
            <person name="Zimmer P.D."/>
            <person name="Malone G."/>
            <person name="Dellagostin O."/>
            <person name="de Oliveira A.C."/>
            <person name="Bevan M."/>
            <person name="Bancroft I."/>
            <person name="Minx P."/>
            <person name="Cordum H."/>
            <person name="Wilson R."/>
            <person name="Cheng Z."/>
            <person name="Jin W."/>
            <person name="Jiang J."/>
            <person name="Leong S.A."/>
            <person name="Iwama H."/>
            <person name="Gojobori T."/>
            <person name="Itoh T."/>
            <person name="Niimura Y."/>
            <person name="Fujii Y."/>
            <person name="Habara T."/>
            <person name="Sakai H."/>
            <person name="Sato Y."/>
            <person name="Wilson G."/>
            <person name="Kumar K."/>
            <person name="McCouch S."/>
            <person name="Juretic N."/>
            <person name="Hoen D."/>
            <person name="Wright S."/>
            <person name="Bruskiewich R."/>
            <person name="Bureau T."/>
            <person name="Miyao A."/>
            <person name="Hirochika H."/>
            <person name="Nishikawa T."/>
            <person name="Kadowaki K."/>
            <person name="Sugiura M."/>
            <person name="Burr B."/>
            <person name="Sasaki T."/>
        </authorList>
    </citation>
    <scope>NUCLEOTIDE SEQUENCE [LARGE SCALE GENOMIC DNA]</scope>
    <source>
        <strain evidence="3">cv. Nipponbare</strain>
    </source>
</reference>
<reference evidence="3" key="2">
    <citation type="journal article" date="2008" name="Nucleic Acids Res.">
        <title>The rice annotation project database (RAP-DB): 2008 update.</title>
        <authorList>
            <consortium name="The rice annotation project (RAP)"/>
        </authorList>
    </citation>
    <scope>GENOME REANNOTATION</scope>
    <source>
        <strain evidence="3">cv. Nipponbare</strain>
    </source>
</reference>
<evidence type="ECO:0000256" key="1">
    <source>
        <dbReference type="SAM" id="MobiDB-lite"/>
    </source>
</evidence>
<feature type="region of interest" description="Disordered" evidence="1">
    <location>
        <begin position="59"/>
        <end position="167"/>
    </location>
</feature>
<sequence length="167" mass="17111">MVGGGAERGEEGGAEPGGVWRAGGRGRPGIRHRGGRIWPHGAGLRLQWREGCAAVDGAVARGPRGGGGGGVARATRRQRRRHEGHAAAEAASARGPRGGGGGGDSAGSSARTRMTPMPMPRGVVTTPVTSCSPLRQRQRRERPLGDSSRACLDGSGRPAATPCKTRQ</sequence>
<evidence type="ECO:0000313" key="2">
    <source>
        <dbReference type="EMBL" id="BAD34202.1"/>
    </source>
</evidence>
<dbReference type="EMBL" id="AP005966">
    <property type="protein sequence ID" value="BAD34202.1"/>
    <property type="molecule type" value="Genomic_DNA"/>
</dbReference>
<feature type="region of interest" description="Disordered" evidence="1">
    <location>
        <begin position="1"/>
        <end position="37"/>
    </location>
</feature>
<feature type="compositionally biased region" description="Gly residues" evidence="1">
    <location>
        <begin position="14"/>
        <end position="27"/>
    </location>
</feature>
<gene>
    <name evidence="2" type="primary">B1047H05.44</name>
</gene>
<feature type="compositionally biased region" description="Basic residues" evidence="1">
    <location>
        <begin position="74"/>
        <end position="83"/>
    </location>
</feature>
<protein>
    <submittedName>
        <fullName evidence="2">Uncharacterized protein</fullName>
    </submittedName>
</protein>
<dbReference type="Proteomes" id="UP000000763">
    <property type="component" value="Chromosome 6"/>
</dbReference>
<organism evidence="2 3">
    <name type="scientific">Oryza sativa subsp. japonica</name>
    <name type="common">Rice</name>
    <dbReference type="NCBI Taxonomy" id="39947"/>
    <lineage>
        <taxon>Eukaryota</taxon>
        <taxon>Viridiplantae</taxon>
        <taxon>Streptophyta</taxon>
        <taxon>Embryophyta</taxon>
        <taxon>Tracheophyta</taxon>
        <taxon>Spermatophyta</taxon>
        <taxon>Magnoliopsida</taxon>
        <taxon>Liliopsida</taxon>
        <taxon>Poales</taxon>
        <taxon>Poaceae</taxon>
        <taxon>BOP clade</taxon>
        <taxon>Oryzoideae</taxon>
        <taxon>Oryzeae</taxon>
        <taxon>Oryzinae</taxon>
        <taxon>Oryza</taxon>
        <taxon>Oryza sativa</taxon>
    </lineage>
</organism>
<accession>Q69KA5</accession>
<dbReference type="AlphaFoldDB" id="Q69KA5"/>
<feature type="compositionally biased region" description="Gly residues" evidence="1">
    <location>
        <begin position="96"/>
        <end position="105"/>
    </location>
</feature>
<evidence type="ECO:0000313" key="3">
    <source>
        <dbReference type="Proteomes" id="UP000000763"/>
    </source>
</evidence>
<name>Q69KA5_ORYSJ</name>